<dbReference type="FunFam" id="2.60.40.10:FF:000495">
    <property type="entry name" value="Periplasmic beta-glucosidase"/>
    <property type="match status" value="1"/>
</dbReference>
<dbReference type="Gene3D" id="3.40.50.1700">
    <property type="entry name" value="Glycoside hydrolase family 3 C-terminal domain"/>
    <property type="match status" value="1"/>
</dbReference>
<dbReference type="Gene3D" id="2.60.120.260">
    <property type="entry name" value="Galactose-binding domain-like"/>
    <property type="match status" value="1"/>
</dbReference>
<keyword evidence="6 7" id="KW-0326">Glycosidase</keyword>
<name>A0AAF0YC25_9TREE</name>
<feature type="domain" description="PA14" evidence="8">
    <location>
        <begin position="407"/>
        <end position="566"/>
    </location>
</feature>
<evidence type="ECO:0000256" key="5">
    <source>
        <dbReference type="ARBA" id="ARBA00023277"/>
    </source>
</evidence>
<dbReference type="EMBL" id="CP086718">
    <property type="protein sequence ID" value="WOO83975.1"/>
    <property type="molecule type" value="Genomic_DNA"/>
</dbReference>
<dbReference type="GeneID" id="87810665"/>
<dbReference type="InterPro" id="IPR017853">
    <property type="entry name" value="GH"/>
</dbReference>
<dbReference type="PRINTS" id="PR00133">
    <property type="entry name" value="GLHYDRLASE3"/>
</dbReference>
<dbReference type="Pfam" id="PF07691">
    <property type="entry name" value="PA14"/>
    <property type="match status" value="1"/>
</dbReference>
<evidence type="ECO:0000313" key="9">
    <source>
        <dbReference type="EMBL" id="WOO83975.1"/>
    </source>
</evidence>
<accession>A0AAF0YC25</accession>
<dbReference type="PROSITE" id="PS51820">
    <property type="entry name" value="PA14"/>
    <property type="match status" value="1"/>
</dbReference>
<dbReference type="GO" id="GO:0009251">
    <property type="term" value="P:glucan catabolic process"/>
    <property type="evidence" value="ECO:0007669"/>
    <property type="project" value="TreeGrafter"/>
</dbReference>
<keyword evidence="10" id="KW-1185">Reference proteome</keyword>
<comment type="similarity">
    <text evidence="2 7">Belongs to the glycosyl hydrolase 3 family.</text>
</comment>
<gene>
    <name evidence="9" type="primary">bglI_2</name>
    <name evidence="9" type="ORF">LOC62_05G007492</name>
</gene>
<evidence type="ECO:0000256" key="7">
    <source>
        <dbReference type="RuleBase" id="RU361161"/>
    </source>
</evidence>
<dbReference type="InterPro" id="IPR036881">
    <property type="entry name" value="Glyco_hydro_3_C_sf"/>
</dbReference>
<dbReference type="Pfam" id="PF01915">
    <property type="entry name" value="Glyco_hydro_3_C"/>
    <property type="match status" value="1"/>
</dbReference>
<dbReference type="SMART" id="SM01217">
    <property type="entry name" value="Fn3_like"/>
    <property type="match status" value="1"/>
</dbReference>
<dbReference type="EC" id="3.2.1.21" evidence="3 7"/>
<evidence type="ECO:0000256" key="1">
    <source>
        <dbReference type="ARBA" id="ARBA00000448"/>
    </source>
</evidence>
<dbReference type="Pfam" id="PF00933">
    <property type="entry name" value="Glyco_hydro_3"/>
    <property type="match status" value="1"/>
</dbReference>
<dbReference type="InterPro" id="IPR036962">
    <property type="entry name" value="Glyco_hydro_3_N_sf"/>
</dbReference>
<evidence type="ECO:0000256" key="6">
    <source>
        <dbReference type="ARBA" id="ARBA00023295"/>
    </source>
</evidence>
<dbReference type="InterPro" id="IPR001764">
    <property type="entry name" value="Glyco_hydro_3_N"/>
</dbReference>
<dbReference type="AlphaFoldDB" id="A0AAF0YC25"/>
<keyword evidence="7" id="KW-0624">Polysaccharide degradation</keyword>
<dbReference type="InterPro" id="IPR019800">
    <property type="entry name" value="Glyco_hydro_3_AS"/>
</dbReference>
<proteinExistence type="inferred from homology"/>
<evidence type="ECO:0000256" key="3">
    <source>
        <dbReference type="ARBA" id="ARBA00012744"/>
    </source>
</evidence>
<reference evidence="9" key="1">
    <citation type="submission" date="2023-10" db="EMBL/GenBank/DDBJ databases">
        <authorList>
            <person name="Noh H."/>
        </authorList>
    </citation>
    <scope>NUCLEOTIDE SEQUENCE</scope>
    <source>
        <strain evidence="9">DUCC4014</strain>
    </source>
</reference>
<dbReference type="InterPro" id="IPR026891">
    <property type="entry name" value="Fn3-like"/>
</dbReference>
<dbReference type="InterPro" id="IPR013783">
    <property type="entry name" value="Ig-like_fold"/>
</dbReference>
<dbReference type="GO" id="GO:0008422">
    <property type="term" value="F:beta-glucosidase activity"/>
    <property type="evidence" value="ECO:0007669"/>
    <property type="project" value="UniProtKB-EC"/>
</dbReference>
<dbReference type="Gene3D" id="2.60.40.10">
    <property type="entry name" value="Immunoglobulins"/>
    <property type="match status" value="1"/>
</dbReference>
<dbReference type="Proteomes" id="UP000827549">
    <property type="component" value="Chromosome 5"/>
</dbReference>
<keyword evidence="5 7" id="KW-0119">Carbohydrate metabolism</keyword>
<evidence type="ECO:0000256" key="2">
    <source>
        <dbReference type="ARBA" id="ARBA00005336"/>
    </source>
</evidence>
<dbReference type="PROSITE" id="PS00775">
    <property type="entry name" value="GLYCOSYL_HYDROL_F3"/>
    <property type="match status" value="1"/>
</dbReference>
<dbReference type="PANTHER" id="PTHR42715:SF10">
    <property type="entry name" value="BETA-GLUCOSIDASE"/>
    <property type="match status" value="1"/>
</dbReference>
<sequence length="854" mass="91833">MAIEINPPPTLLDVDALIDDLSSEEKIALLSGDDMWHTVAVERAGIPRVRCGDGPNGVRGTAWTNGAPASCFPCGTGIGASFDLDLAFRIGQALGDECRARGVHCLLGPTTNIQRHPLGGRGFETYGEDPLLAGHVASAWINGVQSKGVMATPKHYLANEQEFMRRSTNSVLDERTMHEIYLEPFRQQCKTSPKVFMTSYNRVNGLHVAEHPYLLRKILRGDFGFSGMIISDWSGTYSSSEAIKAGLDLEMPGPAFMRGTCVERDIVSGKLTQSDVDECVRNVLGFVNEAIKSGIPFDAEEKSIDTPEVRALLRESAGAAVVLLKNERKMLPIAPTPGMKIAVIGPNAKNATTAGGGSANLAPTYTVTPHDAIAKAATAAGATVSYALGAAGDRWLPLLSPYIFLEDGTPGVMCHFYDTNPWTTSPAPKPLFSKYNNSGFSYFIDGIPKEIPVRGYVSLRTRFVPDVSGRWELGLGVSGQADLYVDGVKSIDNRTDQEPSVLFFNMGAEERAAVLEVEAGKSYDLEVRFSNFKQLHSTSPYSGRRGGIRIGGRPLRSAADEIASAVELARSSDVAIVCVGTNCEWESEAYDRDTLALPGASDELVRAVLAANPNTVVVNQSGMPVQFPWLDECPTLLQAFLGGNECGQAVADALFGTINPSGKLPITWPVKVEDYPSHEGFGHPVTTVYTEGIYVGYRHFDRARGARSAFPFGYGLSYTTFELSDLKVASAAGFGATASFTVTNTGDVAGAEVAQVYVHQSAPSIDRPEIELGGFTKVHLAPGESRRVSVTLDHKAFSWYSVAEGCWVGESGAFEIRVGTSSTAIKLAAPFYQERSFKWTGLAEPVAASKLYQA</sequence>
<evidence type="ECO:0000256" key="4">
    <source>
        <dbReference type="ARBA" id="ARBA00022801"/>
    </source>
</evidence>
<evidence type="ECO:0000259" key="8">
    <source>
        <dbReference type="PROSITE" id="PS51820"/>
    </source>
</evidence>
<keyword evidence="4 7" id="KW-0378">Hydrolase</keyword>
<protein>
    <recommendedName>
        <fullName evidence="3 7">beta-glucosidase</fullName>
        <ecNumber evidence="3 7">3.2.1.21</ecNumber>
    </recommendedName>
</protein>
<dbReference type="PANTHER" id="PTHR42715">
    <property type="entry name" value="BETA-GLUCOSIDASE"/>
    <property type="match status" value="1"/>
</dbReference>
<dbReference type="InterPro" id="IPR037524">
    <property type="entry name" value="PA14/GLEYA"/>
</dbReference>
<dbReference type="InterPro" id="IPR002772">
    <property type="entry name" value="Glyco_hydro_3_C"/>
</dbReference>
<comment type="pathway">
    <text evidence="7">Glycan metabolism; cellulose degradation.</text>
</comment>
<dbReference type="Gene3D" id="3.20.20.300">
    <property type="entry name" value="Glycoside hydrolase, family 3, N-terminal domain"/>
    <property type="match status" value="1"/>
</dbReference>
<dbReference type="SUPFAM" id="SSF52279">
    <property type="entry name" value="Beta-D-glucan exohydrolase, C-terminal domain"/>
    <property type="match status" value="1"/>
</dbReference>
<evidence type="ECO:0000313" key="10">
    <source>
        <dbReference type="Proteomes" id="UP000827549"/>
    </source>
</evidence>
<dbReference type="SUPFAM" id="SSF51445">
    <property type="entry name" value="(Trans)glycosidases"/>
    <property type="match status" value="1"/>
</dbReference>
<dbReference type="Pfam" id="PF14310">
    <property type="entry name" value="Fn3-like"/>
    <property type="match status" value="1"/>
</dbReference>
<organism evidence="9 10">
    <name type="scientific">Vanrija pseudolonga</name>
    <dbReference type="NCBI Taxonomy" id="143232"/>
    <lineage>
        <taxon>Eukaryota</taxon>
        <taxon>Fungi</taxon>
        <taxon>Dikarya</taxon>
        <taxon>Basidiomycota</taxon>
        <taxon>Agaricomycotina</taxon>
        <taxon>Tremellomycetes</taxon>
        <taxon>Trichosporonales</taxon>
        <taxon>Trichosporonaceae</taxon>
        <taxon>Vanrija</taxon>
    </lineage>
</organism>
<dbReference type="RefSeq" id="XP_062630001.1">
    <property type="nucleotide sequence ID" value="XM_062774017.1"/>
</dbReference>
<dbReference type="InterPro" id="IPR011658">
    <property type="entry name" value="PA14_dom"/>
</dbReference>
<dbReference type="InterPro" id="IPR050288">
    <property type="entry name" value="Cellulose_deg_GH3"/>
</dbReference>
<comment type="catalytic activity">
    <reaction evidence="1 7">
        <text>Hydrolysis of terminal, non-reducing beta-D-glucosyl residues with release of beta-D-glucose.</text>
        <dbReference type="EC" id="3.2.1.21"/>
    </reaction>
</comment>